<proteinExistence type="predicted"/>
<dbReference type="RefSeq" id="WP_138349339.1">
    <property type="nucleotide sequence ID" value="NZ_SROY01000005.1"/>
</dbReference>
<keyword evidence="1" id="KW-0732">Signal</keyword>
<accession>A0A5R9PC45</accession>
<dbReference type="Proteomes" id="UP000308508">
    <property type="component" value="Unassembled WGS sequence"/>
</dbReference>
<dbReference type="STRING" id="1123377.GCA_000423885_00462"/>
<evidence type="ECO:0008006" key="4">
    <source>
        <dbReference type="Google" id="ProtNLM"/>
    </source>
</evidence>
<dbReference type="EMBL" id="SROY01000005">
    <property type="protein sequence ID" value="TLX21104.1"/>
    <property type="molecule type" value="Genomic_DNA"/>
</dbReference>
<protein>
    <recommendedName>
        <fullName evidence="4">DUF4124 domain-containing protein</fullName>
    </recommendedName>
</protein>
<feature type="signal peptide" evidence="1">
    <location>
        <begin position="1"/>
        <end position="22"/>
    </location>
</feature>
<reference evidence="2 3" key="1">
    <citation type="submission" date="2019-04" db="EMBL/GenBank/DDBJ databases">
        <authorList>
            <person name="Grouzdev D.S."/>
            <person name="Nazina T.N."/>
        </authorList>
    </citation>
    <scope>NUCLEOTIDE SEQUENCE [LARGE SCALE GENOMIC DNA]</scope>
    <source>
        <strain evidence="2 3">SHC 3-19</strain>
    </source>
</reference>
<evidence type="ECO:0000313" key="3">
    <source>
        <dbReference type="Proteomes" id="UP000308508"/>
    </source>
</evidence>
<comment type="caution">
    <text evidence="2">The sequence shown here is derived from an EMBL/GenBank/DDBJ whole genome shotgun (WGS) entry which is preliminary data.</text>
</comment>
<gene>
    <name evidence="2" type="ORF">E5S66_11335</name>
</gene>
<evidence type="ECO:0000256" key="1">
    <source>
        <dbReference type="SAM" id="SignalP"/>
    </source>
</evidence>
<dbReference type="AlphaFoldDB" id="A0A5R9PC45"/>
<feature type="chain" id="PRO_5024271038" description="DUF4124 domain-containing protein" evidence="1">
    <location>
        <begin position="23"/>
        <end position="179"/>
    </location>
</feature>
<name>A0A5R9PC45_9GAMM</name>
<organism evidence="2 3">
    <name type="scientific">Thermomonas fusca</name>
    <dbReference type="NCBI Taxonomy" id="215690"/>
    <lineage>
        <taxon>Bacteria</taxon>
        <taxon>Pseudomonadati</taxon>
        <taxon>Pseudomonadota</taxon>
        <taxon>Gammaproteobacteria</taxon>
        <taxon>Lysobacterales</taxon>
        <taxon>Lysobacteraceae</taxon>
        <taxon>Thermomonas</taxon>
    </lineage>
</organism>
<sequence length="179" mass="19727">MLRFSLLLLLLASLAPMREASAQVRHCVTADGTRLYTDRRCADMGAVEELRLPTLGTPAAYSRRPLCARNVQDLAYALEEAIRSGDANRIAGLYDWAGMGTANANRVMNRLQAIAKREVVEVRPVHAGERGEVTDPWLAPPPPGPPVGLRVEQVQANGHTPARASFGLRQRMGCWWVRM</sequence>
<evidence type="ECO:0000313" key="2">
    <source>
        <dbReference type="EMBL" id="TLX21104.1"/>
    </source>
</evidence>
<keyword evidence="3" id="KW-1185">Reference proteome</keyword>